<accession>A0A8E1QYT0</accession>
<dbReference type="Proteomes" id="UP000036951">
    <property type="component" value="Unassembled WGS sequence"/>
</dbReference>
<dbReference type="EMBL" id="LFQU01000013">
    <property type="protein sequence ID" value="KOO68444.1"/>
    <property type="molecule type" value="Genomic_DNA"/>
</dbReference>
<gene>
    <name evidence="1" type="ORF">ACU52_07950</name>
</gene>
<protein>
    <submittedName>
        <fullName evidence="1">Uncharacterized protein</fullName>
    </submittedName>
</protein>
<reference evidence="1 2" key="1">
    <citation type="submission" date="2015-06" db="EMBL/GenBank/DDBJ databases">
        <title>Prevotella sp. 109, sp. nov., a novel member of the family Prevotellaceae isolated from human faeces.</title>
        <authorList>
            <person name="Shkoporov A.N."/>
            <person name="Chaplin A.V."/>
            <person name="Kafarskaia L.I."/>
            <person name="Efimov B.A."/>
        </authorList>
    </citation>
    <scope>NUCLEOTIDE SEQUENCE [LARGE SCALE GENOMIC DNA]</scope>
    <source>
        <strain evidence="1 2">109</strain>
    </source>
</reference>
<sequence>MTVFNYTISTFAHNITAKARNGSQSGATRCHAPCFMTLMTTIKTQERKGANRQTTKKAAIFVDHSPYCLLFII</sequence>
<comment type="caution">
    <text evidence="1">The sequence shown here is derived from an EMBL/GenBank/DDBJ whole genome shotgun (WGS) entry which is preliminary data.</text>
</comment>
<evidence type="ECO:0000313" key="1">
    <source>
        <dbReference type="EMBL" id="KOO68444.1"/>
    </source>
</evidence>
<keyword evidence="2" id="KW-1185">Reference proteome</keyword>
<organism evidence="1 2">
    <name type="scientific">Xylanibacter rarus</name>
    <dbReference type="NCBI Taxonomy" id="1676614"/>
    <lineage>
        <taxon>Bacteria</taxon>
        <taxon>Pseudomonadati</taxon>
        <taxon>Bacteroidota</taxon>
        <taxon>Bacteroidia</taxon>
        <taxon>Bacteroidales</taxon>
        <taxon>Prevotellaceae</taxon>
        <taxon>Xylanibacter</taxon>
    </lineage>
</organism>
<evidence type="ECO:0000313" key="2">
    <source>
        <dbReference type="Proteomes" id="UP000036951"/>
    </source>
</evidence>
<proteinExistence type="predicted"/>
<name>A0A8E1QYT0_9BACT</name>
<dbReference type="AlphaFoldDB" id="A0A8E1QYT0"/>